<dbReference type="Proteomes" id="UP000268291">
    <property type="component" value="Unassembled WGS sequence"/>
</dbReference>
<evidence type="ECO:0000259" key="1">
    <source>
        <dbReference type="Pfam" id="PF07179"/>
    </source>
</evidence>
<accession>A0A2P8GVW8</accession>
<organism evidence="2 4">
    <name type="scientific">Labedella gwakjiensis</name>
    <dbReference type="NCBI Taxonomy" id="390269"/>
    <lineage>
        <taxon>Bacteria</taxon>
        <taxon>Bacillati</taxon>
        <taxon>Actinomycetota</taxon>
        <taxon>Actinomycetes</taxon>
        <taxon>Micrococcales</taxon>
        <taxon>Microbacteriaceae</taxon>
        <taxon>Labedella</taxon>
    </lineage>
</organism>
<reference evidence="2 4" key="1">
    <citation type="submission" date="2018-03" db="EMBL/GenBank/DDBJ databases">
        <title>Genomic Encyclopedia of Archaeal and Bacterial Type Strains, Phase II (KMG-II): from individual species to whole genera.</title>
        <authorList>
            <person name="Goeker M."/>
        </authorList>
    </citation>
    <scope>NUCLEOTIDE SEQUENCE [LARGE SCALE GENOMIC DNA]</scope>
    <source>
        <strain evidence="2 4">DSM 21548</strain>
    </source>
</reference>
<comment type="caution">
    <text evidence="2">The sequence shown here is derived from an EMBL/GenBank/DDBJ whole genome shotgun (WGS) entry which is preliminary data.</text>
</comment>
<dbReference type="InterPro" id="IPR009839">
    <property type="entry name" value="SseB_N"/>
</dbReference>
<dbReference type="RefSeq" id="WP_106563177.1">
    <property type="nucleotide sequence ID" value="NZ_PYAU01000001.1"/>
</dbReference>
<sequence length="275" mass="28710">MVFTGNTDVASALARWAEEKNAHTFYDVLRRCSRGQLLYDVTGSDIRMEGTTVAAGSRIGLRTHAMEDGSQYLLVFTSDAEIKRTHPAGTNTSSIVQSALDAVRFGASESFAGIILDAGAGPASCIITADEIRRALPADPGVAVELKEALAGPSLPGRRQETLEALSRAAIVYVPVAQAAPGNGSAQTDGEPRVSVPTVAGPGGRTFSAAFTSPAEVWSWLPGVQAYPTSVAHVVRDALARPDRDGLMVNPGGPPLIVTRPELEALASRLPAPPS</sequence>
<evidence type="ECO:0000313" key="2">
    <source>
        <dbReference type="EMBL" id="PSL38121.1"/>
    </source>
</evidence>
<feature type="domain" description="SseB protein N-terminal" evidence="1">
    <location>
        <begin position="155"/>
        <end position="264"/>
    </location>
</feature>
<dbReference type="EMBL" id="RZGY01000001">
    <property type="protein sequence ID" value="RUQ87329.1"/>
    <property type="molecule type" value="Genomic_DNA"/>
</dbReference>
<protein>
    <submittedName>
        <fullName evidence="2">Type III secretion system (T3SS) SseB-like protein</fullName>
    </submittedName>
</protein>
<dbReference type="Pfam" id="PF07179">
    <property type="entry name" value="SseB"/>
    <property type="match status" value="2"/>
</dbReference>
<name>A0A2P8GVW8_9MICO</name>
<reference evidence="3 5" key="2">
    <citation type="submission" date="2018-12" db="EMBL/GenBank/DDBJ databases">
        <authorList>
            <person name="hu s."/>
            <person name="Xu Y."/>
            <person name="Xu B."/>
            <person name="Li F."/>
        </authorList>
    </citation>
    <scope>NUCLEOTIDE SEQUENCE [LARGE SCALE GENOMIC DNA]</scope>
    <source>
        <strain evidence="3 5">KSW2-17</strain>
    </source>
</reference>
<dbReference type="Proteomes" id="UP000241203">
    <property type="component" value="Unassembled WGS sequence"/>
</dbReference>
<dbReference type="AlphaFoldDB" id="A0A2P8GVW8"/>
<dbReference type="OrthoDB" id="5116169at2"/>
<gene>
    <name evidence="2" type="ORF">CLV49_1733</name>
    <name evidence="3" type="ORF">ELQ93_10540</name>
</gene>
<keyword evidence="5" id="KW-1185">Reference proteome</keyword>
<dbReference type="EMBL" id="PYAU01000001">
    <property type="protein sequence ID" value="PSL38121.1"/>
    <property type="molecule type" value="Genomic_DNA"/>
</dbReference>
<proteinExistence type="predicted"/>
<evidence type="ECO:0000313" key="5">
    <source>
        <dbReference type="Proteomes" id="UP000268291"/>
    </source>
</evidence>
<feature type="domain" description="SseB protein N-terminal" evidence="1">
    <location>
        <begin position="11"/>
        <end position="133"/>
    </location>
</feature>
<evidence type="ECO:0000313" key="3">
    <source>
        <dbReference type="EMBL" id="RUQ87329.1"/>
    </source>
</evidence>
<evidence type="ECO:0000313" key="4">
    <source>
        <dbReference type="Proteomes" id="UP000241203"/>
    </source>
</evidence>